<dbReference type="SMART" id="SM00647">
    <property type="entry name" value="IBR"/>
    <property type="match status" value="2"/>
</dbReference>
<evidence type="ECO:0000313" key="15">
    <source>
        <dbReference type="EMBL" id="KAI9563792.1"/>
    </source>
</evidence>
<comment type="similarity">
    <text evidence="3">Belongs to the RBR family. Ariadne subfamily.</text>
</comment>
<dbReference type="CDD" id="cd20360">
    <property type="entry name" value="Rcat_RBR_TRIAD1"/>
    <property type="match status" value="1"/>
</dbReference>
<dbReference type="EMBL" id="WJBH02000002">
    <property type="protein sequence ID" value="KAI9563792.1"/>
    <property type="molecule type" value="Genomic_DNA"/>
</dbReference>
<dbReference type="Pfam" id="PF26000">
    <property type="entry name" value="UBA_ARIH2_N"/>
    <property type="match status" value="1"/>
</dbReference>
<evidence type="ECO:0000256" key="12">
    <source>
        <dbReference type="PROSITE-ProRule" id="PRU00175"/>
    </source>
</evidence>
<protein>
    <recommendedName>
        <fullName evidence="4">RBR-type E3 ubiquitin transferase</fullName>
        <ecNumber evidence="4">2.3.2.31</ecNumber>
    </recommendedName>
</protein>
<dbReference type="InterPro" id="IPR047556">
    <property type="entry name" value="Rcat_RBR_TRIAD1"/>
</dbReference>
<evidence type="ECO:0000256" key="4">
    <source>
        <dbReference type="ARBA" id="ARBA00012251"/>
    </source>
</evidence>
<dbReference type="SUPFAM" id="SSF57850">
    <property type="entry name" value="RING/U-box"/>
    <property type="match status" value="3"/>
</dbReference>
<dbReference type="InterPro" id="IPR045840">
    <property type="entry name" value="Ariadne"/>
</dbReference>
<gene>
    <name evidence="15" type="ORF">GHT06_011257</name>
</gene>
<dbReference type="InterPro" id="IPR017907">
    <property type="entry name" value="Znf_RING_CS"/>
</dbReference>
<dbReference type="PROSITE" id="PS51873">
    <property type="entry name" value="TRIAD"/>
    <property type="match status" value="1"/>
</dbReference>
<keyword evidence="6" id="KW-0479">Metal-binding</keyword>
<keyword evidence="7" id="KW-0677">Repeat</keyword>
<dbReference type="Gene3D" id="1.20.120.1750">
    <property type="match status" value="1"/>
</dbReference>
<dbReference type="PANTHER" id="PTHR11685">
    <property type="entry name" value="RBR FAMILY RING FINGER AND IBR DOMAIN-CONTAINING"/>
    <property type="match status" value="1"/>
</dbReference>
<dbReference type="GO" id="GO:0008270">
    <property type="term" value="F:zinc ion binding"/>
    <property type="evidence" value="ECO:0007669"/>
    <property type="project" value="UniProtKB-KW"/>
</dbReference>
<comment type="subcellular location">
    <subcellularLocation>
        <location evidence="2">Nucleus</location>
    </subcellularLocation>
</comment>
<evidence type="ECO:0000256" key="6">
    <source>
        <dbReference type="ARBA" id="ARBA00022723"/>
    </source>
</evidence>
<evidence type="ECO:0000259" key="13">
    <source>
        <dbReference type="PROSITE" id="PS50089"/>
    </source>
</evidence>
<dbReference type="EC" id="2.3.2.31" evidence="4"/>
<evidence type="ECO:0000256" key="5">
    <source>
        <dbReference type="ARBA" id="ARBA00022679"/>
    </source>
</evidence>
<dbReference type="CDD" id="cd20344">
    <property type="entry name" value="BRcat_RBR_TRIAD1"/>
    <property type="match status" value="1"/>
</dbReference>
<dbReference type="InterPro" id="IPR044066">
    <property type="entry name" value="TRIAD_supradom"/>
</dbReference>
<evidence type="ECO:0000256" key="2">
    <source>
        <dbReference type="ARBA" id="ARBA00004123"/>
    </source>
</evidence>
<dbReference type="GO" id="GO:0016567">
    <property type="term" value="P:protein ubiquitination"/>
    <property type="evidence" value="ECO:0007669"/>
    <property type="project" value="InterPro"/>
</dbReference>
<evidence type="ECO:0000256" key="9">
    <source>
        <dbReference type="ARBA" id="ARBA00022786"/>
    </source>
</evidence>
<feature type="domain" description="RING-type" evidence="14">
    <location>
        <begin position="168"/>
        <end position="375"/>
    </location>
</feature>
<evidence type="ECO:0000313" key="16">
    <source>
        <dbReference type="Proteomes" id="UP000820818"/>
    </source>
</evidence>
<evidence type="ECO:0000256" key="1">
    <source>
        <dbReference type="ARBA" id="ARBA00001798"/>
    </source>
</evidence>
<comment type="catalytic activity">
    <reaction evidence="1">
        <text>[E2 ubiquitin-conjugating enzyme]-S-ubiquitinyl-L-cysteine + [acceptor protein]-L-lysine = [E2 ubiquitin-conjugating enzyme]-L-cysteine + [acceptor protein]-N(6)-ubiquitinyl-L-lysine.</text>
        <dbReference type="EC" id="2.3.2.31"/>
    </reaction>
</comment>
<dbReference type="AlphaFoldDB" id="A0AAD5PY58"/>
<dbReference type="Pfam" id="PF01485">
    <property type="entry name" value="IBR"/>
    <property type="match status" value="1"/>
</dbReference>
<dbReference type="InterPro" id="IPR001841">
    <property type="entry name" value="Znf_RING"/>
</dbReference>
<dbReference type="FunFam" id="1.20.120.1750:FF:000004">
    <property type="entry name" value="RBR-type E3 ubiquitin transferase"/>
    <property type="match status" value="1"/>
</dbReference>
<proteinExistence type="inferred from homology"/>
<dbReference type="GO" id="GO:0061630">
    <property type="term" value="F:ubiquitin protein ligase activity"/>
    <property type="evidence" value="ECO:0007669"/>
    <property type="project" value="UniProtKB-EC"/>
</dbReference>
<dbReference type="Pfam" id="PF22191">
    <property type="entry name" value="IBR_1"/>
    <property type="match status" value="1"/>
</dbReference>
<keyword evidence="5" id="KW-0808">Transferase</keyword>
<keyword evidence="10" id="KW-0862">Zinc</keyword>
<dbReference type="PROSITE" id="PS50089">
    <property type="entry name" value="ZF_RING_2"/>
    <property type="match status" value="2"/>
</dbReference>
<keyword evidence="8 12" id="KW-0863">Zinc-finger</keyword>
<dbReference type="GO" id="GO:0005634">
    <property type="term" value="C:nucleus"/>
    <property type="evidence" value="ECO:0007669"/>
    <property type="project" value="UniProtKB-SubCell"/>
</dbReference>
<comment type="caution">
    <text evidence="15">The sequence shown here is derived from an EMBL/GenBank/DDBJ whole genome shotgun (WGS) entry which is preliminary data.</text>
</comment>
<organism evidence="15 16">
    <name type="scientific">Daphnia sinensis</name>
    <dbReference type="NCBI Taxonomy" id="1820382"/>
    <lineage>
        <taxon>Eukaryota</taxon>
        <taxon>Metazoa</taxon>
        <taxon>Ecdysozoa</taxon>
        <taxon>Arthropoda</taxon>
        <taxon>Crustacea</taxon>
        <taxon>Branchiopoda</taxon>
        <taxon>Diplostraca</taxon>
        <taxon>Cladocera</taxon>
        <taxon>Anomopoda</taxon>
        <taxon>Daphniidae</taxon>
        <taxon>Daphnia</taxon>
        <taxon>Daphnia similis group</taxon>
    </lineage>
</organism>
<feature type="domain" description="RING-type" evidence="13">
    <location>
        <begin position="331"/>
        <end position="371"/>
    </location>
</feature>
<evidence type="ECO:0000256" key="11">
    <source>
        <dbReference type="ARBA" id="ARBA00023242"/>
    </source>
</evidence>
<keyword evidence="9" id="KW-0833">Ubl conjugation pathway</keyword>
<evidence type="ECO:0000256" key="7">
    <source>
        <dbReference type="ARBA" id="ARBA00022737"/>
    </source>
</evidence>
<dbReference type="Proteomes" id="UP000820818">
    <property type="component" value="Linkage Group LG2"/>
</dbReference>
<dbReference type="InterPro" id="IPR013083">
    <property type="entry name" value="Znf_RING/FYVE/PHD"/>
</dbReference>
<dbReference type="Pfam" id="PF19422">
    <property type="entry name" value="Ariadne"/>
    <property type="match status" value="1"/>
</dbReference>
<feature type="domain" description="RING-type" evidence="13">
    <location>
        <begin position="172"/>
        <end position="220"/>
    </location>
</feature>
<evidence type="ECO:0000256" key="10">
    <source>
        <dbReference type="ARBA" id="ARBA00022833"/>
    </source>
</evidence>
<accession>A0AAD5PY58</accession>
<dbReference type="Gene3D" id="2.20.25.20">
    <property type="match status" value="1"/>
</dbReference>
<dbReference type="CDD" id="cd16773">
    <property type="entry name" value="RING-HC_RBR_TRIAD1"/>
    <property type="match status" value="1"/>
</dbReference>
<dbReference type="PROSITE" id="PS00518">
    <property type="entry name" value="ZF_RING_1"/>
    <property type="match status" value="1"/>
</dbReference>
<sequence>MHCRSRILASKIDPHLTPSAGGHINCVRNHKERFCTKVWTKQEKKSTMSNNDNESDVEYSETEECGYDDYYNPCNDADNETMNQKKCDPEHFEFECLTVDQVDRLLNELVETLSSRLRLTPSLSKLLLHAHNWALDSVIRMYLEDSSQLLVQSKLKPEKPPVVKTLSKTLVCPICIMMLPKDVFCGIGCSHLFCKGCWNTYLETQVMHGVSTATECMGCSVMATEDFVLPLLATPQLKERYVRHAFSDYVRSHPELRFCPGPNCNIIIRAKENKSKRIVCNSCKTTFCFRCGSDYHAPTDCETIRHWLTKCADDSETANYISAHTKVCPKCQICIEKNGGCNHMQCYGCKHDFCWMCLGDWKTHGSEYYRCSRYEENPNVANESSHARAKEALKKYLHYFERWENHAKSLRLEEQTLQRIRERIQCKVMTGTDGTWIDWQCLLDAAALLARCRYTLQYTYPYAYYMDAGPRKELFEYQQAQLEAEIENLSWKVERAETTDRGDLGIQMDVCEKRRTTLLQDFLES</sequence>
<reference evidence="15 16" key="1">
    <citation type="submission" date="2022-05" db="EMBL/GenBank/DDBJ databases">
        <title>A multi-omics perspective on studying reproductive biology in Daphnia sinensis.</title>
        <authorList>
            <person name="Jia J."/>
        </authorList>
    </citation>
    <scope>NUCLEOTIDE SEQUENCE [LARGE SCALE GENOMIC DNA]</scope>
    <source>
        <strain evidence="15 16">WSL</strain>
    </source>
</reference>
<dbReference type="InterPro" id="IPR031127">
    <property type="entry name" value="E3_UB_ligase_RBR"/>
</dbReference>
<dbReference type="InterPro" id="IPR002867">
    <property type="entry name" value="IBR_dom"/>
</dbReference>
<dbReference type="InterPro" id="IPR047555">
    <property type="entry name" value="BRcat_RBR_TRIAD1"/>
</dbReference>
<evidence type="ECO:0000256" key="3">
    <source>
        <dbReference type="ARBA" id="ARBA00005884"/>
    </source>
</evidence>
<keyword evidence="11" id="KW-0539">Nucleus</keyword>
<dbReference type="SMART" id="SM00184">
    <property type="entry name" value="RING"/>
    <property type="match status" value="2"/>
</dbReference>
<name>A0AAD5PY58_9CRUS</name>
<evidence type="ECO:0000259" key="14">
    <source>
        <dbReference type="PROSITE" id="PS51873"/>
    </source>
</evidence>
<keyword evidence="16" id="KW-1185">Reference proteome</keyword>
<dbReference type="Gene3D" id="3.30.40.10">
    <property type="entry name" value="Zinc/RING finger domain, C3HC4 (zinc finger)"/>
    <property type="match status" value="1"/>
</dbReference>
<evidence type="ECO:0000256" key="8">
    <source>
        <dbReference type="ARBA" id="ARBA00022771"/>
    </source>
</evidence>